<keyword evidence="2" id="KW-1185">Reference proteome</keyword>
<dbReference type="RefSeq" id="WP_014438578.1">
    <property type="nucleotide sequence ID" value="NC_017081.1"/>
</dbReference>
<dbReference type="Proteomes" id="UP000007881">
    <property type="component" value="Plasmid pPSMK1"/>
</dbReference>
<reference evidence="1 2" key="1">
    <citation type="submission" date="2012-02" db="EMBL/GenBank/DDBJ databases">
        <title>Complete genome sequence of Phycisphaera mikurensis NBRC 102666.</title>
        <authorList>
            <person name="Ankai A."/>
            <person name="Hosoyama A."/>
            <person name="Terui Y."/>
            <person name="Sekine M."/>
            <person name="Fukai R."/>
            <person name="Kato Y."/>
            <person name="Nakamura S."/>
            <person name="Yamada-Narita S."/>
            <person name="Kawakoshi A."/>
            <person name="Fukunaga Y."/>
            <person name="Yamazaki S."/>
            <person name="Fujita N."/>
        </authorList>
    </citation>
    <scope>NUCLEOTIDE SEQUENCE [LARGE SCALE GENOMIC DNA]</scope>
    <source>
        <strain evidence="2">NBRC 102666 / KCTC 22515 / FYK2301M01</strain>
        <plasmid evidence="1 2">pPSMK1</plasmid>
    </source>
</reference>
<evidence type="ECO:0000313" key="1">
    <source>
        <dbReference type="EMBL" id="BAM05375.1"/>
    </source>
</evidence>
<gene>
    <name evidence="1" type="ordered locus">PSMK_p00130</name>
</gene>
<name>I0IJD7_PHYMF</name>
<keyword evidence="1" id="KW-0614">Plasmid</keyword>
<sequence>MSIPPPLYLLVSDDGGVAAASLERTDFPDDAKVRVARGVPRLTIGKLLREGTARPAYGHEHDAMRAAMPYLDRP</sequence>
<evidence type="ECO:0000313" key="2">
    <source>
        <dbReference type="Proteomes" id="UP000007881"/>
    </source>
</evidence>
<accession>I0IJD7</accession>
<dbReference type="HOGENOM" id="CLU_2684633_0_0_0"/>
<dbReference type="EMBL" id="AP012339">
    <property type="protein sequence ID" value="BAM05375.1"/>
    <property type="molecule type" value="Genomic_DNA"/>
</dbReference>
<dbReference type="AlphaFoldDB" id="I0IJD7"/>
<proteinExistence type="predicted"/>
<geneLocation type="plasmid" evidence="1 2">
    <name>pPSMK1</name>
</geneLocation>
<dbReference type="KEGG" id="phm:PSMK_p00130"/>
<organism evidence="1 2">
    <name type="scientific">Phycisphaera mikurensis (strain NBRC 102666 / KCTC 22515 / FYK2301M01)</name>
    <dbReference type="NCBI Taxonomy" id="1142394"/>
    <lineage>
        <taxon>Bacteria</taxon>
        <taxon>Pseudomonadati</taxon>
        <taxon>Planctomycetota</taxon>
        <taxon>Phycisphaerae</taxon>
        <taxon>Phycisphaerales</taxon>
        <taxon>Phycisphaeraceae</taxon>
        <taxon>Phycisphaera</taxon>
    </lineage>
</organism>
<protein>
    <submittedName>
        <fullName evidence="1">Uncharacterized protein</fullName>
    </submittedName>
</protein>